<dbReference type="Pfam" id="PF10531">
    <property type="entry name" value="SLBB"/>
    <property type="match status" value="1"/>
</dbReference>
<keyword evidence="2" id="KW-0472">Membrane</keyword>
<dbReference type="RefSeq" id="WP_121793610.1">
    <property type="nucleotide sequence ID" value="NZ_RDBF01000003.1"/>
</dbReference>
<reference evidence="4 5" key="1">
    <citation type="submission" date="2018-10" db="EMBL/GenBank/DDBJ databases">
        <title>Aeromicrobium sp. 9W16Y-2 whole genome shotgun sequence.</title>
        <authorList>
            <person name="Li F."/>
        </authorList>
    </citation>
    <scope>NUCLEOTIDE SEQUENCE [LARGE SCALE GENOMIC DNA]</scope>
    <source>
        <strain evidence="4 5">9W16Y-2</strain>
    </source>
</reference>
<dbReference type="Gene3D" id="3.10.560.10">
    <property type="entry name" value="Outer membrane lipoprotein wza domain like"/>
    <property type="match status" value="1"/>
</dbReference>
<dbReference type="PANTHER" id="PTHR21180:SF32">
    <property type="entry name" value="ENDONUCLEASE_EXONUCLEASE_PHOSPHATASE FAMILY DOMAIN-CONTAINING PROTEIN 1"/>
    <property type="match status" value="1"/>
</dbReference>
<evidence type="ECO:0000259" key="3">
    <source>
        <dbReference type="SMART" id="SM00278"/>
    </source>
</evidence>
<dbReference type="GO" id="GO:0015627">
    <property type="term" value="C:type II protein secretion system complex"/>
    <property type="evidence" value="ECO:0007669"/>
    <property type="project" value="TreeGrafter"/>
</dbReference>
<dbReference type="PANTHER" id="PTHR21180">
    <property type="entry name" value="ENDONUCLEASE/EXONUCLEASE/PHOSPHATASE FAMILY DOMAIN-CONTAINING PROTEIN 1"/>
    <property type="match status" value="1"/>
</dbReference>
<dbReference type="InterPro" id="IPR010994">
    <property type="entry name" value="RuvA_2-like"/>
</dbReference>
<keyword evidence="4" id="KW-0238">DNA-binding</keyword>
<keyword evidence="2" id="KW-1133">Transmembrane helix</keyword>
<keyword evidence="5" id="KW-1185">Reference proteome</keyword>
<name>A0A3L8PMM5_9ACTN</name>
<dbReference type="InterPro" id="IPR051675">
    <property type="entry name" value="Endo/Exo/Phosphatase_dom_1"/>
</dbReference>
<dbReference type="EMBL" id="RDBF01000003">
    <property type="protein sequence ID" value="RLV56605.1"/>
    <property type="molecule type" value="Genomic_DNA"/>
</dbReference>
<feature type="domain" description="Helix-hairpin-helix DNA-binding motif class 1" evidence="3">
    <location>
        <begin position="182"/>
        <end position="201"/>
    </location>
</feature>
<proteinExistence type="predicted"/>
<evidence type="ECO:0000256" key="2">
    <source>
        <dbReference type="SAM" id="Phobius"/>
    </source>
</evidence>
<sequence length="235" mass="24568">MIRGPAPEETRAEVARRRLAELAAAFDAQWQPEDDPAEGEPPGPRHARLRDRHLALLGIAGVAVLVLVGWWVLAGRPETIDEPVAIEPSAEPSSAPAKELVIDVVGAVARPGIVTVPPGSRVHEAIEAAGGLVGQPDTTSLNMARELTDGEQLLVGITPPPVAGGTGGAEGRALDLNRADQPALEELPGIGPVTASAILDWRSENGPFRSVDDLLDVKGIGEATLAELRDHVVVQ</sequence>
<keyword evidence="2" id="KW-0812">Transmembrane</keyword>
<dbReference type="SUPFAM" id="SSF142984">
    <property type="entry name" value="Nqo1 middle domain-like"/>
    <property type="match status" value="1"/>
</dbReference>
<comment type="caution">
    <text evidence="4">The sequence shown here is derived from an EMBL/GenBank/DDBJ whole genome shotgun (WGS) entry which is preliminary data.</text>
</comment>
<feature type="domain" description="Helix-hairpin-helix DNA-binding motif class 1" evidence="3">
    <location>
        <begin position="212"/>
        <end position="231"/>
    </location>
</feature>
<dbReference type="InterPro" id="IPR003583">
    <property type="entry name" value="Hlx-hairpin-Hlx_DNA-bd_motif"/>
</dbReference>
<dbReference type="InterPro" id="IPR019554">
    <property type="entry name" value="Soluble_ligand-bd"/>
</dbReference>
<feature type="region of interest" description="Disordered" evidence="1">
    <location>
        <begin position="26"/>
        <end position="46"/>
    </location>
</feature>
<dbReference type="GO" id="GO:0003677">
    <property type="term" value="F:DNA binding"/>
    <property type="evidence" value="ECO:0007669"/>
    <property type="project" value="UniProtKB-KW"/>
</dbReference>
<evidence type="ECO:0000313" key="5">
    <source>
        <dbReference type="Proteomes" id="UP000282515"/>
    </source>
</evidence>
<dbReference type="SMART" id="SM00278">
    <property type="entry name" value="HhH1"/>
    <property type="match status" value="2"/>
</dbReference>
<evidence type="ECO:0000313" key="4">
    <source>
        <dbReference type="EMBL" id="RLV56605.1"/>
    </source>
</evidence>
<dbReference type="Proteomes" id="UP000282515">
    <property type="component" value="Unassembled WGS sequence"/>
</dbReference>
<dbReference type="GO" id="GO:0006281">
    <property type="term" value="P:DNA repair"/>
    <property type="evidence" value="ECO:0007669"/>
    <property type="project" value="InterPro"/>
</dbReference>
<protein>
    <submittedName>
        <fullName evidence="4">ComEA family DNA-binding protein</fullName>
    </submittedName>
</protein>
<dbReference type="SUPFAM" id="SSF47781">
    <property type="entry name" value="RuvA domain 2-like"/>
    <property type="match status" value="1"/>
</dbReference>
<dbReference type="Pfam" id="PF12836">
    <property type="entry name" value="HHH_3"/>
    <property type="match status" value="1"/>
</dbReference>
<dbReference type="AlphaFoldDB" id="A0A3L8PMM5"/>
<accession>A0A3L8PMM5</accession>
<evidence type="ECO:0000256" key="1">
    <source>
        <dbReference type="SAM" id="MobiDB-lite"/>
    </source>
</evidence>
<dbReference type="GO" id="GO:0015628">
    <property type="term" value="P:protein secretion by the type II secretion system"/>
    <property type="evidence" value="ECO:0007669"/>
    <property type="project" value="TreeGrafter"/>
</dbReference>
<gene>
    <name evidence="4" type="ORF">D9V41_05915</name>
</gene>
<feature type="transmembrane region" description="Helical" evidence="2">
    <location>
        <begin position="54"/>
        <end position="73"/>
    </location>
</feature>
<dbReference type="OrthoDB" id="9758724at2"/>
<dbReference type="Gene3D" id="1.10.150.280">
    <property type="entry name" value="AF1531-like domain"/>
    <property type="match status" value="1"/>
</dbReference>
<organism evidence="4 5">
    <name type="scientific">Aeromicrobium phragmitis</name>
    <dbReference type="NCBI Taxonomy" id="2478914"/>
    <lineage>
        <taxon>Bacteria</taxon>
        <taxon>Bacillati</taxon>
        <taxon>Actinomycetota</taxon>
        <taxon>Actinomycetes</taxon>
        <taxon>Propionibacteriales</taxon>
        <taxon>Nocardioidaceae</taxon>
        <taxon>Aeromicrobium</taxon>
    </lineage>
</organism>